<accession>A0ABZ0IUK4</accession>
<proteinExistence type="inferred from homology"/>
<dbReference type="InterPro" id="IPR008259">
    <property type="entry name" value="FMN_hydac_DH_AS"/>
</dbReference>
<dbReference type="InterPro" id="IPR013785">
    <property type="entry name" value="Aldolase_TIM"/>
</dbReference>
<dbReference type="PANTHER" id="PTHR10578:SF143">
    <property type="entry name" value="FMN-DEPENDENT ALPHA-HYDROXY ACID DEHYDROGENASE PB1A11.03"/>
    <property type="match status" value="1"/>
</dbReference>
<evidence type="ECO:0000313" key="6">
    <source>
        <dbReference type="Proteomes" id="UP001302349"/>
    </source>
</evidence>
<protein>
    <submittedName>
        <fullName evidence="5">Alpha-hydroxy-acid oxidizing protein</fullName>
    </submittedName>
</protein>
<dbReference type="SUPFAM" id="SSF51395">
    <property type="entry name" value="FMN-linked oxidoreductases"/>
    <property type="match status" value="1"/>
</dbReference>
<comment type="cofactor">
    <cofactor evidence="1">
        <name>FMN</name>
        <dbReference type="ChEBI" id="CHEBI:58210"/>
    </cofactor>
</comment>
<dbReference type="PANTHER" id="PTHR10578">
    <property type="entry name" value="S -2-HYDROXY-ACID OXIDASE-RELATED"/>
    <property type="match status" value="1"/>
</dbReference>
<reference evidence="5 6" key="1">
    <citation type="journal article" date="2023" name="Microbiol. Resour. Announc.">
        <title>Complete Genome Sequence of Imperialibacter roseus strain P4T.</title>
        <authorList>
            <person name="Tizabi D.R."/>
            <person name="Bachvaroff T."/>
            <person name="Hill R.T."/>
        </authorList>
    </citation>
    <scope>NUCLEOTIDE SEQUENCE [LARGE SCALE GENOMIC DNA]</scope>
    <source>
        <strain evidence="5 6">P4T</strain>
    </source>
</reference>
<evidence type="ECO:0000313" key="5">
    <source>
        <dbReference type="EMBL" id="WOK08659.1"/>
    </source>
</evidence>
<name>A0ABZ0IUK4_9BACT</name>
<keyword evidence="2" id="KW-0560">Oxidoreductase</keyword>
<sequence length="423" mass="46682">MSEPMDALSWQKKIYLDGMAGILPKVPVDFAKLQKAAKKKMSKEAWAYIAGGAGRETTMAENLSGFEKWKIVPRMLNDVSRRDTSTTLFGQKLPLPLLLSPVGVLEMVHKKADLAVGKAAAKAGIPFIFSNQASVPMETVARAMGDSPRWFQLYWSKSNELVESLVKRAENCGCSAIVVTLDTSMLGWRTRDLDLAFLPFLKAKGIAQYTSDPVFMRLLREKAIGEETPVERKIRPTTFLSLIQLLNNYPGNFFKNAFSGEPLAAVRQFINIYSRPSLTWQDLAFLRKRTKLPILLKGILHPEDAKMAMEHEMDGIILSNHGGRQVDGAVSTIEMLPEVKKAVGEDFPILLDSGVRSGADMMKAVALGASAVCMARSYAFGLAIDGEEGVYDVIRNMAADFELNMGLAGCKNIEEVKALKLRE</sequence>
<organism evidence="5 6">
    <name type="scientific">Imperialibacter roseus</name>
    <dbReference type="NCBI Taxonomy" id="1324217"/>
    <lineage>
        <taxon>Bacteria</taxon>
        <taxon>Pseudomonadati</taxon>
        <taxon>Bacteroidota</taxon>
        <taxon>Cytophagia</taxon>
        <taxon>Cytophagales</taxon>
        <taxon>Flammeovirgaceae</taxon>
        <taxon>Imperialibacter</taxon>
    </lineage>
</organism>
<evidence type="ECO:0000259" key="4">
    <source>
        <dbReference type="PROSITE" id="PS51349"/>
    </source>
</evidence>
<dbReference type="Gene3D" id="3.20.20.70">
    <property type="entry name" value="Aldolase class I"/>
    <property type="match status" value="1"/>
</dbReference>
<dbReference type="InterPro" id="IPR037396">
    <property type="entry name" value="FMN_HAD"/>
</dbReference>
<dbReference type="PIRSF" id="PIRSF000138">
    <property type="entry name" value="Al-hdrx_acd_dh"/>
    <property type="match status" value="1"/>
</dbReference>
<dbReference type="EMBL" id="CP136051">
    <property type="protein sequence ID" value="WOK08659.1"/>
    <property type="molecule type" value="Genomic_DNA"/>
</dbReference>
<dbReference type="InterPro" id="IPR012133">
    <property type="entry name" value="Alpha-hydoxy_acid_DH_FMN"/>
</dbReference>
<feature type="domain" description="FMN hydroxy acid dehydrogenase" evidence="4">
    <location>
        <begin position="22"/>
        <end position="423"/>
    </location>
</feature>
<evidence type="ECO:0000256" key="1">
    <source>
        <dbReference type="ARBA" id="ARBA00001917"/>
    </source>
</evidence>
<dbReference type="InterPro" id="IPR000262">
    <property type="entry name" value="FMN-dep_DH"/>
</dbReference>
<dbReference type="PROSITE" id="PS00557">
    <property type="entry name" value="FMN_HYDROXY_ACID_DH_1"/>
    <property type="match status" value="1"/>
</dbReference>
<gene>
    <name evidence="5" type="ORF">RT717_08420</name>
</gene>
<dbReference type="PROSITE" id="PS51349">
    <property type="entry name" value="FMN_HYDROXY_ACID_DH_2"/>
    <property type="match status" value="1"/>
</dbReference>
<comment type="similarity">
    <text evidence="3">Belongs to the FMN-dependent alpha-hydroxy acid dehydrogenase family.</text>
</comment>
<keyword evidence="6" id="KW-1185">Reference proteome</keyword>
<evidence type="ECO:0000256" key="3">
    <source>
        <dbReference type="ARBA" id="ARBA00024042"/>
    </source>
</evidence>
<dbReference type="Pfam" id="PF01070">
    <property type="entry name" value="FMN_dh"/>
    <property type="match status" value="1"/>
</dbReference>
<dbReference type="RefSeq" id="WP_317491294.1">
    <property type="nucleotide sequence ID" value="NZ_CP136051.1"/>
</dbReference>
<dbReference type="Proteomes" id="UP001302349">
    <property type="component" value="Chromosome"/>
</dbReference>
<evidence type="ECO:0000256" key="2">
    <source>
        <dbReference type="ARBA" id="ARBA00023002"/>
    </source>
</evidence>